<comment type="caution">
    <text evidence="1">The sequence shown here is derived from an EMBL/GenBank/DDBJ whole genome shotgun (WGS) entry which is preliminary data.</text>
</comment>
<accession>A0ACB8DID0</accession>
<proteinExistence type="predicted"/>
<organism evidence="1 2">
    <name type="scientific">Dermacentor silvarum</name>
    <name type="common">Tick</name>
    <dbReference type="NCBI Taxonomy" id="543639"/>
    <lineage>
        <taxon>Eukaryota</taxon>
        <taxon>Metazoa</taxon>
        <taxon>Ecdysozoa</taxon>
        <taxon>Arthropoda</taxon>
        <taxon>Chelicerata</taxon>
        <taxon>Arachnida</taxon>
        <taxon>Acari</taxon>
        <taxon>Parasitiformes</taxon>
        <taxon>Ixodida</taxon>
        <taxon>Ixodoidea</taxon>
        <taxon>Ixodidae</taxon>
        <taxon>Rhipicephalinae</taxon>
        <taxon>Dermacentor</taxon>
    </lineage>
</organism>
<dbReference type="EMBL" id="CM023480">
    <property type="protein sequence ID" value="KAH7970336.1"/>
    <property type="molecule type" value="Genomic_DNA"/>
</dbReference>
<name>A0ACB8DID0_DERSI</name>
<keyword evidence="2" id="KW-1185">Reference proteome</keyword>
<evidence type="ECO:0000313" key="2">
    <source>
        <dbReference type="Proteomes" id="UP000821865"/>
    </source>
</evidence>
<sequence>MRGERGNLLGVASASALLGCALARQRGNRALRTLLADAGDSLARLLNGLLAWACPLGALSLALRAADEEATWWGGASMAAAGVVLHAFLVAVLVGATASRRDLQRLLAALLWPLCVAAVAGSSWHALPAALCALQQHEPTTAALLVVHCGSALCNMLLLTPTMLRGRGVARGLLLAVADALFCIGRGDGPLKYLAGLPPAPGAMQRLAALHDLFGSCGCCLLLEADQQPERTLSVVR</sequence>
<gene>
    <name evidence="1" type="ORF">HPB49_004046</name>
</gene>
<reference evidence="1" key="1">
    <citation type="submission" date="2020-05" db="EMBL/GenBank/DDBJ databases">
        <title>Large-scale comparative analyses of tick genomes elucidate their genetic diversity and vector capacities.</title>
        <authorList>
            <person name="Jia N."/>
            <person name="Wang J."/>
            <person name="Shi W."/>
            <person name="Du L."/>
            <person name="Sun Y."/>
            <person name="Zhan W."/>
            <person name="Jiang J."/>
            <person name="Wang Q."/>
            <person name="Zhang B."/>
            <person name="Ji P."/>
            <person name="Sakyi L.B."/>
            <person name="Cui X."/>
            <person name="Yuan T."/>
            <person name="Jiang B."/>
            <person name="Yang W."/>
            <person name="Lam T.T.-Y."/>
            <person name="Chang Q."/>
            <person name="Ding S."/>
            <person name="Wang X."/>
            <person name="Zhu J."/>
            <person name="Ruan X."/>
            <person name="Zhao L."/>
            <person name="Wei J."/>
            <person name="Que T."/>
            <person name="Du C."/>
            <person name="Cheng J."/>
            <person name="Dai P."/>
            <person name="Han X."/>
            <person name="Huang E."/>
            <person name="Gao Y."/>
            <person name="Liu J."/>
            <person name="Shao H."/>
            <person name="Ye R."/>
            <person name="Li L."/>
            <person name="Wei W."/>
            <person name="Wang X."/>
            <person name="Wang C."/>
            <person name="Yang T."/>
            <person name="Huo Q."/>
            <person name="Li W."/>
            <person name="Guo W."/>
            <person name="Chen H."/>
            <person name="Zhou L."/>
            <person name="Ni X."/>
            <person name="Tian J."/>
            <person name="Zhou Y."/>
            <person name="Sheng Y."/>
            <person name="Liu T."/>
            <person name="Pan Y."/>
            <person name="Xia L."/>
            <person name="Li J."/>
            <person name="Zhao F."/>
            <person name="Cao W."/>
        </authorList>
    </citation>
    <scope>NUCLEOTIDE SEQUENCE</scope>
    <source>
        <strain evidence="1">Dsil-2018</strain>
    </source>
</reference>
<protein>
    <submittedName>
        <fullName evidence="1">Uncharacterized protein</fullName>
    </submittedName>
</protein>
<dbReference type="Proteomes" id="UP000821865">
    <property type="component" value="Chromosome 11"/>
</dbReference>
<evidence type="ECO:0000313" key="1">
    <source>
        <dbReference type="EMBL" id="KAH7970336.1"/>
    </source>
</evidence>